<name>D5T2B9_LEUKI</name>
<dbReference type="KEGG" id="lki:LKI_04380"/>
<gene>
    <name evidence="2" type="ordered locus">LKI_04380</name>
</gene>
<dbReference type="EMBL" id="CP001758">
    <property type="protein sequence ID" value="ADG40418.1"/>
    <property type="molecule type" value="Genomic_DNA"/>
</dbReference>
<dbReference type="eggNOG" id="ENOG50308KD">
    <property type="taxonomic scope" value="Bacteria"/>
</dbReference>
<evidence type="ECO:0000313" key="3">
    <source>
        <dbReference type="Proteomes" id="UP000002362"/>
    </source>
</evidence>
<keyword evidence="1" id="KW-0812">Transmembrane</keyword>
<dbReference type="RefSeq" id="WP_013103014.1">
    <property type="nucleotide sequence ID" value="NC_014136.1"/>
</dbReference>
<protein>
    <submittedName>
        <fullName evidence="2">Uncharacterized protein</fullName>
    </submittedName>
</protein>
<evidence type="ECO:0000256" key="1">
    <source>
        <dbReference type="SAM" id="Phobius"/>
    </source>
</evidence>
<dbReference type="HOGENOM" id="CLU_1330589_0_0_9"/>
<proteinExistence type="predicted"/>
<accession>D5T2B9</accession>
<dbReference type="STRING" id="762051.LKI_04380"/>
<feature type="transmembrane region" description="Helical" evidence="1">
    <location>
        <begin position="6"/>
        <end position="25"/>
    </location>
</feature>
<reference evidence="2 3" key="1">
    <citation type="journal article" date="2010" name="J. Bacteriol.">
        <title>Complete genome sequence analysis of Leuconostoc kimchii IMSNU 11154.</title>
        <authorList>
            <person name="Oh H.M."/>
            <person name="Cho Y.J."/>
            <person name="Kim B.K."/>
            <person name="Roe J.H."/>
            <person name="Kang S.O."/>
            <person name="Nahm B.H."/>
            <person name="Jeong G."/>
            <person name="Han H.U."/>
            <person name="Chun J."/>
        </authorList>
    </citation>
    <scope>NUCLEOTIDE SEQUENCE [LARGE SCALE GENOMIC DNA]</scope>
    <source>
        <strain evidence="3">IMSNU 11154 / KCTC 2386 / IH25</strain>
    </source>
</reference>
<keyword evidence="1" id="KW-1133">Transmembrane helix</keyword>
<organism evidence="2 3">
    <name type="scientific">Leuconostoc kimchii (strain IMSNU 11154 / KCTC 2386 / IH25)</name>
    <dbReference type="NCBI Taxonomy" id="762051"/>
    <lineage>
        <taxon>Bacteria</taxon>
        <taxon>Bacillati</taxon>
        <taxon>Bacillota</taxon>
        <taxon>Bacilli</taxon>
        <taxon>Lactobacillales</taxon>
        <taxon>Lactobacillaceae</taxon>
        <taxon>Leuconostoc</taxon>
    </lineage>
</organism>
<dbReference type="Proteomes" id="UP000002362">
    <property type="component" value="Chromosome"/>
</dbReference>
<keyword evidence="1" id="KW-0472">Membrane</keyword>
<dbReference type="AlphaFoldDB" id="D5T2B9"/>
<evidence type="ECO:0000313" key="2">
    <source>
        <dbReference type="EMBL" id="ADG40418.1"/>
    </source>
</evidence>
<dbReference type="PATRIC" id="fig|762051.18.peg.884"/>
<sequence length="206" mass="22856">MNKKWLSVIGIIITGIIIFYAGFAYGSHGSNKSEKTSETKIVKPKAVESPVKTINQAKSNETWNVTLDTITTKKVKKTDEQFTAMNDFNIKKLLPSSFYMTTVEFTLENKTDNDIDGMRSSGDFTFVDGDGNSRGISGTTLSSYADIRPYPIDLFPSKSKTKIQFVVLSDKNNFNSNGSMKISVPDFDKGEKMEDVFVGGTFDFGK</sequence>
<dbReference type="OrthoDB" id="2144193at2"/>